<keyword evidence="10" id="KW-1185">Reference proteome</keyword>
<feature type="transmembrane region" description="Helical" evidence="8">
    <location>
        <begin position="125"/>
        <end position="150"/>
    </location>
</feature>
<proteinExistence type="inferred from homology"/>
<feature type="transmembrane region" description="Helical" evidence="8">
    <location>
        <begin position="68"/>
        <end position="88"/>
    </location>
</feature>
<feature type="transmembrane region" description="Helical" evidence="8">
    <location>
        <begin position="40"/>
        <end position="61"/>
    </location>
</feature>
<dbReference type="InterPro" id="IPR052017">
    <property type="entry name" value="TSUP"/>
</dbReference>
<organism evidence="9 10">
    <name type="scientific">Pseudovibrio japonicus</name>
    <dbReference type="NCBI Taxonomy" id="366534"/>
    <lineage>
        <taxon>Bacteria</taxon>
        <taxon>Pseudomonadati</taxon>
        <taxon>Pseudomonadota</taxon>
        <taxon>Alphaproteobacteria</taxon>
        <taxon>Hyphomicrobiales</taxon>
        <taxon>Stappiaceae</taxon>
        <taxon>Pseudovibrio</taxon>
    </lineage>
</organism>
<keyword evidence="6 8" id="KW-1133">Transmembrane helix</keyword>
<evidence type="ECO:0000256" key="4">
    <source>
        <dbReference type="ARBA" id="ARBA00022475"/>
    </source>
</evidence>
<dbReference type="InterPro" id="IPR002781">
    <property type="entry name" value="TM_pro_TauE-like"/>
</dbReference>
<feature type="transmembrane region" description="Helical" evidence="8">
    <location>
        <begin position="94"/>
        <end position="113"/>
    </location>
</feature>
<keyword evidence="5 8" id="KW-0812">Transmembrane</keyword>
<dbReference type="PANTHER" id="PTHR30269:SF37">
    <property type="entry name" value="MEMBRANE TRANSPORTER PROTEIN"/>
    <property type="match status" value="1"/>
</dbReference>
<dbReference type="EMBL" id="BMXE01000005">
    <property type="protein sequence ID" value="GHB37396.1"/>
    <property type="molecule type" value="Genomic_DNA"/>
</dbReference>
<evidence type="ECO:0000256" key="2">
    <source>
        <dbReference type="ARBA" id="ARBA00009142"/>
    </source>
</evidence>
<gene>
    <name evidence="9" type="ORF">GCM10007094_28400</name>
</gene>
<dbReference type="Pfam" id="PF01925">
    <property type="entry name" value="TauE"/>
    <property type="match status" value="1"/>
</dbReference>
<dbReference type="Proteomes" id="UP000637980">
    <property type="component" value="Unassembled WGS sequence"/>
</dbReference>
<comment type="caution">
    <text evidence="9">The sequence shown here is derived from an EMBL/GenBank/DDBJ whole genome shotgun (WGS) entry which is preliminary data.</text>
</comment>
<keyword evidence="7 8" id="KW-0472">Membrane</keyword>
<keyword evidence="4 8" id="KW-1003">Cell membrane</keyword>
<evidence type="ECO:0000256" key="8">
    <source>
        <dbReference type="RuleBase" id="RU363041"/>
    </source>
</evidence>
<evidence type="ECO:0000256" key="1">
    <source>
        <dbReference type="ARBA" id="ARBA00004651"/>
    </source>
</evidence>
<evidence type="ECO:0000256" key="5">
    <source>
        <dbReference type="ARBA" id="ARBA00022692"/>
    </source>
</evidence>
<sequence length="237" mass="24762">MDFLIIFVSSILAGLLSGIVGTGSSIVLLPVLVGIYGAKAAIPIMAISAFLANIGRVCVWWRSVNWKAVWFYAVPSIPMAALGAKTLIELPDSMGSLLLGVFLLCLIPGRYFLRAKQFGSKPIHLIAGGVCIGFLTGLVASTGPLSLAVFSGFGLVKGVLIATEAAGSLFVFGAKVFTFNHLGVLPYDIIVSGVMVGASITVGTYGAKRILSRMSTRQHDRVIDLVLAGSGVSLVFA</sequence>
<evidence type="ECO:0000313" key="10">
    <source>
        <dbReference type="Proteomes" id="UP000637980"/>
    </source>
</evidence>
<comment type="subcellular location">
    <subcellularLocation>
        <location evidence="1 8">Cell membrane</location>
        <topology evidence="1 8">Multi-pass membrane protein</topology>
    </subcellularLocation>
</comment>
<evidence type="ECO:0000313" key="9">
    <source>
        <dbReference type="EMBL" id="GHB37396.1"/>
    </source>
</evidence>
<comment type="similarity">
    <text evidence="2 8">Belongs to the 4-toluene sulfonate uptake permease (TSUP) (TC 2.A.102) family.</text>
</comment>
<protein>
    <recommendedName>
        <fullName evidence="8">Probable membrane transporter protein</fullName>
    </recommendedName>
</protein>
<evidence type="ECO:0000256" key="7">
    <source>
        <dbReference type="ARBA" id="ARBA00023136"/>
    </source>
</evidence>
<evidence type="ECO:0000256" key="6">
    <source>
        <dbReference type="ARBA" id="ARBA00022989"/>
    </source>
</evidence>
<dbReference type="RefSeq" id="WP_189437471.1">
    <property type="nucleotide sequence ID" value="NZ_BMXE01000005.1"/>
</dbReference>
<name>A0ABQ3EJB0_9HYPH</name>
<accession>A0ABQ3EJB0</accession>
<feature type="transmembrane region" description="Helical" evidence="8">
    <location>
        <begin position="189"/>
        <end position="207"/>
    </location>
</feature>
<reference evidence="10" key="1">
    <citation type="journal article" date="2019" name="Int. J. Syst. Evol. Microbiol.">
        <title>The Global Catalogue of Microorganisms (GCM) 10K type strain sequencing project: providing services to taxonomists for standard genome sequencing and annotation.</title>
        <authorList>
            <consortium name="The Broad Institute Genomics Platform"/>
            <consortium name="The Broad Institute Genome Sequencing Center for Infectious Disease"/>
            <person name="Wu L."/>
            <person name="Ma J."/>
        </authorList>
    </citation>
    <scope>NUCLEOTIDE SEQUENCE [LARGE SCALE GENOMIC DNA]</scope>
    <source>
        <strain evidence="10">KCTC 12861</strain>
    </source>
</reference>
<dbReference type="PANTHER" id="PTHR30269">
    <property type="entry name" value="TRANSMEMBRANE PROTEIN YFCA"/>
    <property type="match status" value="1"/>
</dbReference>
<evidence type="ECO:0000256" key="3">
    <source>
        <dbReference type="ARBA" id="ARBA00022448"/>
    </source>
</evidence>
<keyword evidence="3" id="KW-0813">Transport</keyword>